<evidence type="ECO:0008006" key="4">
    <source>
        <dbReference type="Google" id="ProtNLM"/>
    </source>
</evidence>
<dbReference type="PANTHER" id="PTHR13774">
    <property type="entry name" value="PHENAZINE BIOSYNTHESIS PROTEIN"/>
    <property type="match status" value="1"/>
</dbReference>
<dbReference type="Gene3D" id="3.10.310.10">
    <property type="entry name" value="Diaminopimelate Epimerase, Chain A, domain 1"/>
    <property type="match status" value="2"/>
</dbReference>
<dbReference type="PANTHER" id="PTHR13774:SF17">
    <property type="entry name" value="PHENAZINE BIOSYNTHESIS-LIKE DOMAIN-CONTAINING PROTEIN"/>
    <property type="match status" value="1"/>
</dbReference>
<comment type="similarity">
    <text evidence="1">Belongs to the PhzF family.</text>
</comment>
<dbReference type="AlphaFoldDB" id="A0A645HB83"/>
<comment type="caution">
    <text evidence="3">The sequence shown here is derived from an EMBL/GenBank/DDBJ whole genome shotgun (WGS) entry which is preliminary data.</text>
</comment>
<proteinExistence type="inferred from homology"/>
<keyword evidence="2" id="KW-0413">Isomerase</keyword>
<organism evidence="3">
    <name type="scientific">bioreactor metagenome</name>
    <dbReference type="NCBI Taxonomy" id="1076179"/>
    <lineage>
        <taxon>unclassified sequences</taxon>
        <taxon>metagenomes</taxon>
        <taxon>ecological metagenomes</taxon>
    </lineage>
</organism>
<reference evidence="3" key="1">
    <citation type="submission" date="2019-08" db="EMBL/GenBank/DDBJ databases">
        <authorList>
            <person name="Kucharzyk K."/>
            <person name="Murdoch R.W."/>
            <person name="Higgins S."/>
            <person name="Loffler F."/>
        </authorList>
    </citation>
    <scope>NUCLEOTIDE SEQUENCE</scope>
</reference>
<sequence length="168" mass="18556">MNFHTKSGVLPVVKKGDLYEMDFPARMPAPISVTPLMEQAIGIPVREVHLSRDLLLLVDSERQVKNLSPDFDLIAKLPDGMAVMVTAKGDKVDFVSRFFAPKVGIHEDPVTGSSHCTLIPFWAEKLKKDRMTAKQLSQRGGTLYCSDCGDRVKIAGKAALYLKGEIEI</sequence>
<dbReference type="InterPro" id="IPR003719">
    <property type="entry name" value="Phenazine_PhzF-like"/>
</dbReference>
<dbReference type="GO" id="GO:0005737">
    <property type="term" value="C:cytoplasm"/>
    <property type="evidence" value="ECO:0007669"/>
    <property type="project" value="TreeGrafter"/>
</dbReference>
<dbReference type="EMBL" id="VSSQ01085365">
    <property type="protein sequence ID" value="MPN33053.1"/>
    <property type="molecule type" value="Genomic_DNA"/>
</dbReference>
<accession>A0A645HB83</accession>
<dbReference type="Pfam" id="PF02567">
    <property type="entry name" value="PhzC-PhzF"/>
    <property type="match status" value="1"/>
</dbReference>
<evidence type="ECO:0000256" key="1">
    <source>
        <dbReference type="ARBA" id="ARBA00008270"/>
    </source>
</evidence>
<dbReference type="GO" id="GO:0016853">
    <property type="term" value="F:isomerase activity"/>
    <property type="evidence" value="ECO:0007669"/>
    <property type="project" value="UniProtKB-KW"/>
</dbReference>
<protein>
    <recommendedName>
        <fullName evidence="4">Isomerase YddE</fullName>
    </recommendedName>
</protein>
<dbReference type="SUPFAM" id="SSF54506">
    <property type="entry name" value="Diaminopimelate epimerase-like"/>
    <property type="match status" value="1"/>
</dbReference>
<evidence type="ECO:0000313" key="3">
    <source>
        <dbReference type="EMBL" id="MPN33053.1"/>
    </source>
</evidence>
<gene>
    <name evidence="3" type="ORF">SDC9_180536</name>
</gene>
<evidence type="ECO:0000256" key="2">
    <source>
        <dbReference type="ARBA" id="ARBA00023235"/>
    </source>
</evidence>
<name>A0A645HB83_9ZZZZ</name>